<dbReference type="SUPFAM" id="SSF52467">
    <property type="entry name" value="DHS-like NAD/FAD-binding domain"/>
    <property type="match status" value="1"/>
</dbReference>
<evidence type="ECO:0000259" key="13">
    <source>
        <dbReference type="Pfam" id="PF02775"/>
    </source>
</evidence>
<evidence type="ECO:0000259" key="14">
    <source>
        <dbReference type="Pfam" id="PF02776"/>
    </source>
</evidence>
<evidence type="ECO:0000256" key="10">
    <source>
        <dbReference type="RuleBase" id="RU362132"/>
    </source>
</evidence>
<proteinExistence type="inferred from homology"/>
<comment type="similarity">
    <text evidence="3 10">Belongs to the TPP enzyme family.</text>
</comment>
<feature type="domain" description="Thiamine pyrophosphate enzyme TPP-binding" evidence="13">
    <location>
        <begin position="470"/>
        <end position="621"/>
    </location>
</feature>
<sequence length="635" mass="69230">MASMPKVGSEFQKYLIQYAIPTGISFASIGVLFFLKRFGLLYQLFHKVEESSKKHGGEIVADVLKAHNVKHVFTLVGGHISPILVACEKIGIKIVDTRHEVTTVFAADAVARMSGTVGVAAVTAGPGVTNTVTAVKNAQMAESPVLLIGGAAATLLKGRGALQDIDQMSLFKPLCKFCASVTHVRDIVPTLKKAFQIAQSGTPGPVFVEFPIDVLYPYDMVKREIGMKDKGPIGLGQKIVNWYLNNHLNNLFAGAWEKRDLTPLPVLRPQATRRQIQKCAELISRAKKPVILVGSQATLPPIPVEDLRKAFENLGIPCFLGGMSRGLLGRHSPIQVRQRRKEALKDADLVILAGAVCDFRLGYGRVFSKKSKIVAINRDKQQLYKNSDMFWKPTLAVQSDIASFITAVVQTLPGYKCDPDWVKLLQSRDMEKEQANIAKGAEVTDVHLNPVKVLNLVEDMLSDNAILVADGGDFVGTAAYILRPRGPLMWLDPGAFGTLGVGGGFALGAKLCRPDSDVWIIYGDGSLGFSIAEFDTFTRFKTPILALVGNDASWMQISREQVPIFGSNVACKLEFTEYEVAAQGLGAVGLRLDRTNEDVMDKVLEKAMEEYKKGNSVLINVLIGKTDFREGSISV</sequence>
<dbReference type="GO" id="GO:0030976">
    <property type="term" value="F:thiamine pyrophosphate binding"/>
    <property type="evidence" value="ECO:0007669"/>
    <property type="project" value="InterPro"/>
</dbReference>
<keyword evidence="11" id="KW-0472">Membrane</keyword>
<evidence type="ECO:0000256" key="8">
    <source>
        <dbReference type="ARBA" id="ARBA00048738"/>
    </source>
</evidence>
<feature type="transmembrane region" description="Helical" evidence="11">
    <location>
        <begin position="15"/>
        <end position="35"/>
    </location>
</feature>
<keyword evidence="5" id="KW-0479">Metal-binding</keyword>
<dbReference type="Gene3D" id="3.40.50.970">
    <property type="match status" value="2"/>
</dbReference>
<reference evidence="15 16" key="1">
    <citation type="journal article" date="2021" name="Elife">
        <title>Chloroplast acquisition without the gene transfer in kleptoplastic sea slugs, Plakobranchus ocellatus.</title>
        <authorList>
            <person name="Maeda T."/>
            <person name="Takahashi S."/>
            <person name="Yoshida T."/>
            <person name="Shimamura S."/>
            <person name="Takaki Y."/>
            <person name="Nagai Y."/>
            <person name="Toyoda A."/>
            <person name="Suzuki Y."/>
            <person name="Arimoto A."/>
            <person name="Ishii H."/>
            <person name="Satoh N."/>
            <person name="Nishiyama T."/>
            <person name="Hasebe M."/>
            <person name="Maruyama T."/>
            <person name="Minagawa J."/>
            <person name="Obokata J."/>
            <person name="Shigenobu S."/>
        </authorList>
    </citation>
    <scope>NUCLEOTIDE SEQUENCE [LARGE SCALE GENOMIC DNA]</scope>
</reference>
<dbReference type="PANTHER" id="PTHR18968">
    <property type="entry name" value="THIAMINE PYROPHOSPHATE ENZYMES"/>
    <property type="match status" value="1"/>
</dbReference>
<dbReference type="Pfam" id="PF02775">
    <property type="entry name" value="TPP_enzyme_C"/>
    <property type="match status" value="1"/>
</dbReference>
<comment type="catalytic activity">
    <reaction evidence="8">
        <text>2-hydroxyoctadecanoyl-CoA = heptadecanal + formyl-CoA</text>
        <dbReference type="Rhea" id="RHEA:55196"/>
        <dbReference type="ChEBI" id="CHEBI:57376"/>
        <dbReference type="ChEBI" id="CHEBI:74116"/>
        <dbReference type="ChEBI" id="CHEBI:138631"/>
    </reaction>
    <physiologicalReaction direction="left-to-right" evidence="8">
        <dbReference type="Rhea" id="RHEA:55197"/>
    </physiologicalReaction>
</comment>
<dbReference type="Gene3D" id="3.40.50.1220">
    <property type="entry name" value="TPP-binding domain"/>
    <property type="match status" value="1"/>
</dbReference>
<evidence type="ECO:0000256" key="6">
    <source>
        <dbReference type="ARBA" id="ARBA00023052"/>
    </source>
</evidence>
<gene>
    <name evidence="15" type="ORF">PoB_002273800</name>
</gene>
<dbReference type="FunFam" id="3.40.50.970:FF:000007">
    <property type="entry name" value="Acetolactate synthase"/>
    <property type="match status" value="1"/>
</dbReference>
<dbReference type="InterPro" id="IPR045229">
    <property type="entry name" value="TPP_enz"/>
</dbReference>
<evidence type="ECO:0000259" key="12">
    <source>
        <dbReference type="Pfam" id="PF00205"/>
    </source>
</evidence>
<evidence type="ECO:0000313" key="16">
    <source>
        <dbReference type="Proteomes" id="UP000735302"/>
    </source>
</evidence>
<dbReference type="GO" id="GO:0003984">
    <property type="term" value="F:acetolactate synthase activity"/>
    <property type="evidence" value="ECO:0007669"/>
    <property type="project" value="TreeGrafter"/>
</dbReference>
<evidence type="ECO:0000256" key="7">
    <source>
        <dbReference type="ARBA" id="ARBA00030510"/>
    </source>
</evidence>
<dbReference type="InterPro" id="IPR000399">
    <property type="entry name" value="TPP-bd_CS"/>
</dbReference>
<dbReference type="InterPro" id="IPR029035">
    <property type="entry name" value="DHS-like_NAD/FAD-binding_dom"/>
</dbReference>
<dbReference type="Pfam" id="PF00205">
    <property type="entry name" value="TPP_enzyme_M"/>
    <property type="match status" value="1"/>
</dbReference>
<evidence type="ECO:0000256" key="2">
    <source>
        <dbReference type="ARBA" id="ARBA00001964"/>
    </source>
</evidence>
<dbReference type="EMBL" id="BLXT01002664">
    <property type="protein sequence ID" value="GFN96232.1"/>
    <property type="molecule type" value="Genomic_DNA"/>
</dbReference>
<evidence type="ECO:0000313" key="15">
    <source>
        <dbReference type="EMBL" id="GFN96232.1"/>
    </source>
</evidence>
<evidence type="ECO:0000256" key="9">
    <source>
        <dbReference type="ARBA" id="ARBA00048767"/>
    </source>
</evidence>
<dbReference type="InterPro" id="IPR012000">
    <property type="entry name" value="Thiamin_PyroP_enz_cen_dom"/>
</dbReference>
<evidence type="ECO:0000256" key="11">
    <source>
        <dbReference type="SAM" id="Phobius"/>
    </source>
</evidence>
<evidence type="ECO:0000256" key="4">
    <source>
        <dbReference type="ARBA" id="ARBA00018936"/>
    </source>
</evidence>
<keyword evidence="11" id="KW-0812">Transmembrane</keyword>
<comment type="catalytic activity">
    <reaction evidence="9">
        <text>(2R)-hydroxyhexadecanoyl-CoA = pentadecanal + formyl-CoA</text>
        <dbReference type="Rhea" id="RHEA:55212"/>
        <dbReference type="ChEBI" id="CHEBI:17302"/>
        <dbReference type="ChEBI" id="CHEBI:57376"/>
        <dbReference type="ChEBI" id="CHEBI:138654"/>
    </reaction>
    <physiologicalReaction direction="left-to-right" evidence="9">
        <dbReference type="Rhea" id="RHEA:55213"/>
    </physiologicalReaction>
</comment>
<dbReference type="PANTHER" id="PTHR18968:SF166">
    <property type="entry name" value="2-HYDROXYACYL-COA LYASE 2"/>
    <property type="match status" value="1"/>
</dbReference>
<comment type="caution">
    <text evidence="15">The sequence shown here is derived from an EMBL/GenBank/DDBJ whole genome shotgun (WGS) entry which is preliminary data.</text>
</comment>
<evidence type="ECO:0000256" key="3">
    <source>
        <dbReference type="ARBA" id="ARBA00007812"/>
    </source>
</evidence>
<dbReference type="GO" id="GO:0009097">
    <property type="term" value="P:isoleucine biosynthetic process"/>
    <property type="evidence" value="ECO:0007669"/>
    <property type="project" value="TreeGrafter"/>
</dbReference>
<organism evidence="15 16">
    <name type="scientific">Plakobranchus ocellatus</name>
    <dbReference type="NCBI Taxonomy" id="259542"/>
    <lineage>
        <taxon>Eukaryota</taxon>
        <taxon>Metazoa</taxon>
        <taxon>Spiralia</taxon>
        <taxon>Lophotrochozoa</taxon>
        <taxon>Mollusca</taxon>
        <taxon>Gastropoda</taxon>
        <taxon>Heterobranchia</taxon>
        <taxon>Euthyneura</taxon>
        <taxon>Panpulmonata</taxon>
        <taxon>Sacoglossa</taxon>
        <taxon>Placobranchoidea</taxon>
        <taxon>Plakobranchidae</taxon>
        <taxon>Plakobranchus</taxon>
    </lineage>
</organism>
<dbReference type="GO" id="GO:0050660">
    <property type="term" value="F:flavin adenine dinucleotide binding"/>
    <property type="evidence" value="ECO:0007669"/>
    <property type="project" value="TreeGrafter"/>
</dbReference>
<comment type="cofactor">
    <cofactor evidence="2">
        <name>thiamine diphosphate</name>
        <dbReference type="ChEBI" id="CHEBI:58937"/>
    </cofactor>
</comment>
<dbReference type="SUPFAM" id="SSF52518">
    <property type="entry name" value="Thiamin diphosphate-binding fold (THDP-binding)"/>
    <property type="match status" value="2"/>
</dbReference>
<dbReference type="GO" id="GO:0000287">
    <property type="term" value="F:magnesium ion binding"/>
    <property type="evidence" value="ECO:0007669"/>
    <property type="project" value="InterPro"/>
</dbReference>
<comment type="cofactor">
    <cofactor evidence="1">
        <name>Mg(2+)</name>
        <dbReference type="ChEBI" id="CHEBI:18420"/>
    </cofactor>
</comment>
<dbReference type="Pfam" id="PF02776">
    <property type="entry name" value="TPP_enzyme_N"/>
    <property type="match status" value="1"/>
</dbReference>
<feature type="domain" description="Thiamine pyrophosphate enzyme central" evidence="12">
    <location>
        <begin position="276"/>
        <end position="407"/>
    </location>
</feature>
<dbReference type="InterPro" id="IPR012001">
    <property type="entry name" value="Thiamin_PyroP_enz_TPP-bd_dom"/>
</dbReference>
<keyword evidence="11" id="KW-1133">Transmembrane helix</keyword>
<accession>A0AAV3ZP40</accession>
<name>A0AAV3ZP40_9GAST</name>
<dbReference type="Proteomes" id="UP000735302">
    <property type="component" value="Unassembled WGS sequence"/>
</dbReference>
<keyword evidence="6 10" id="KW-0786">Thiamine pyrophosphate</keyword>
<dbReference type="GO" id="GO:0009099">
    <property type="term" value="P:L-valine biosynthetic process"/>
    <property type="evidence" value="ECO:0007669"/>
    <property type="project" value="TreeGrafter"/>
</dbReference>
<feature type="domain" description="Thiamine pyrophosphate enzyme N-terminal TPP-binding" evidence="14">
    <location>
        <begin position="55"/>
        <end position="170"/>
    </location>
</feature>
<evidence type="ECO:0000256" key="1">
    <source>
        <dbReference type="ARBA" id="ARBA00001946"/>
    </source>
</evidence>
<dbReference type="GO" id="GO:0005948">
    <property type="term" value="C:acetolactate synthase complex"/>
    <property type="evidence" value="ECO:0007669"/>
    <property type="project" value="TreeGrafter"/>
</dbReference>
<protein>
    <recommendedName>
        <fullName evidence="4">2-hydroxyacyl-CoA lyase 2</fullName>
    </recommendedName>
    <alternativeName>
        <fullName evidence="7">IlvB-like protein</fullName>
    </alternativeName>
</protein>
<keyword evidence="16" id="KW-1185">Reference proteome</keyword>
<dbReference type="PROSITE" id="PS00187">
    <property type="entry name" value="TPP_ENZYMES"/>
    <property type="match status" value="1"/>
</dbReference>
<dbReference type="CDD" id="cd07035">
    <property type="entry name" value="TPP_PYR_POX_like"/>
    <property type="match status" value="1"/>
</dbReference>
<dbReference type="AlphaFoldDB" id="A0AAV3ZP40"/>
<dbReference type="InterPro" id="IPR029061">
    <property type="entry name" value="THDP-binding"/>
</dbReference>
<evidence type="ECO:0000256" key="5">
    <source>
        <dbReference type="ARBA" id="ARBA00022723"/>
    </source>
</evidence>
<dbReference type="InterPro" id="IPR011766">
    <property type="entry name" value="TPP_enzyme_TPP-bd"/>
</dbReference>
<dbReference type="CDD" id="cd02004">
    <property type="entry name" value="TPP_BZL_OCoD_HPCL"/>
    <property type="match status" value="1"/>
</dbReference>